<dbReference type="RefSeq" id="WP_344445355.1">
    <property type="nucleotide sequence ID" value="NZ_BAAALF010000159.1"/>
</dbReference>
<feature type="compositionally biased region" description="Polar residues" evidence="1">
    <location>
        <begin position="56"/>
        <end position="66"/>
    </location>
</feature>
<dbReference type="Proteomes" id="UP001500037">
    <property type="component" value="Unassembled WGS sequence"/>
</dbReference>
<feature type="region of interest" description="Disordered" evidence="1">
    <location>
        <begin position="56"/>
        <end position="76"/>
    </location>
</feature>
<evidence type="ECO:0000313" key="3">
    <source>
        <dbReference type="Proteomes" id="UP001500037"/>
    </source>
</evidence>
<dbReference type="EMBL" id="BAAALF010000159">
    <property type="protein sequence ID" value="GAA1263634.1"/>
    <property type="molecule type" value="Genomic_DNA"/>
</dbReference>
<organism evidence="2 3">
    <name type="scientific">Kitasatospora nipponensis</name>
    <dbReference type="NCBI Taxonomy" id="258049"/>
    <lineage>
        <taxon>Bacteria</taxon>
        <taxon>Bacillati</taxon>
        <taxon>Actinomycetota</taxon>
        <taxon>Actinomycetes</taxon>
        <taxon>Kitasatosporales</taxon>
        <taxon>Streptomycetaceae</taxon>
        <taxon>Kitasatospora</taxon>
    </lineage>
</organism>
<evidence type="ECO:0000256" key="1">
    <source>
        <dbReference type="SAM" id="MobiDB-lite"/>
    </source>
</evidence>
<reference evidence="2 3" key="1">
    <citation type="journal article" date="2019" name="Int. J. Syst. Evol. Microbiol.">
        <title>The Global Catalogue of Microorganisms (GCM) 10K type strain sequencing project: providing services to taxonomists for standard genome sequencing and annotation.</title>
        <authorList>
            <consortium name="The Broad Institute Genomics Platform"/>
            <consortium name="The Broad Institute Genome Sequencing Center for Infectious Disease"/>
            <person name="Wu L."/>
            <person name="Ma J."/>
        </authorList>
    </citation>
    <scope>NUCLEOTIDE SEQUENCE [LARGE SCALE GENOMIC DNA]</scope>
    <source>
        <strain evidence="2 3">JCM 13004</strain>
    </source>
</reference>
<evidence type="ECO:0000313" key="2">
    <source>
        <dbReference type="EMBL" id="GAA1263634.1"/>
    </source>
</evidence>
<proteinExistence type="predicted"/>
<gene>
    <name evidence="2" type="ORF">GCM10009665_61450</name>
</gene>
<name>A0ABN1WUZ7_9ACTN</name>
<protein>
    <submittedName>
        <fullName evidence="2">Uncharacterized protein</fullName>
    </submittedName>
</protein>
<keyword evidence="3" id="KW-1185">Reference proteome</keyword>
<accession>A0ABN1WUZ7</accession>
<comment type="caution">
    <text evidence="2">The sequence shown here is derived from an EMBL/GenBank/DDBJ whole genome shotgun (WGS) entry which is preliminary data.</text>
</comment>
<sequence length="76" mass="8345">MSVFRRNQQQPCEAFAAEEQHRADGLARKIGEIAATPGSALTGSLPHYRQAYQDASANAATHTAQPQRPGRKWGRK</sequence>